<dbReference type="InterPro" id="IPR015947">
    <property type="entry name" value="PUA-like_sf"/>
</dbReference>
<dbReference type="RefSeq" id="WP_008721262.1">
    <property type="nucleotide sequence ID" value="NZ_JH994110.1"/>
</dbReference>
<dbReference type="OrthoDB" id="359066at2"/>
<sequence length="170" mass="20131">MKVLTVKNPFGYLICYGIKDVENRTWNTKYRGTILIHTSSKEYCSIFSIKEQLPIINYMYEIIYNRNYYIKSEYVDFIGNNFILNEIYKEDKNVLSEFRLLNDLYNKYIKKEPLLLTSSIIGKVDVVDVIVDSKSKWAHNNSFHWILDNPTLFNTSINNIKGNLGLWNYN</sequence>
<name>A0A2U4F9Z3_9SPIR</name>
<dbReference type="SUPFAM" id="SSF88697">
    <property type="entry name" value="PUA domain-like"/>
    <property type="match status" value="1"/>
</dbReference>
<dbReference type="Proteomes" id="UP000011663">
    <property type="component" value="Unassembled WGS sequence"/>
</dbReference>
<accession>A0A2U4F9Z3</accession>
<proteinExistence type="predicted"/>
<evidence type="ECO:0000313" key="2">
    <source>
        <dbReference type="Proteomes" id="UP000011663"/>
    </source>
</evidence>
<keyword evidence="1" id="KW-0675">Receptor</keyword>
<protein>
    <submittedName>
        <fullName evidence="1">Thyroid hormone receptor interactor 4</fullName>
    </submittedName>
</protein>
<organism evidence="1 2">
    <name type="scientific">Brachyspira hampsonii 30446</name>
    <dbReference type="NCBI Taxonomy" id="1289135"/>
    <lineage>
        <taxon>Bacteria</taxon>
        <taxon>Pseudomonadati</taxon>
        <taxon>Spirochaetota</taxon>
        <taxon>Spirochaetia</taxon>
        <taxon>Brachyspirales</taxon>
        <taxon>Brachyspiraceae</taxon>
        <taxon>Brachyspira</taxon>
    </lineage>
</organism>
<dbReference type="Gene3D" id="2.30.130.30">
    <property type="entry name" value="Hypothetical protein"/>
    <property type="match status" value="1"/>
</dbReference>
<comment type="caution">
    <text evidence="1">The sequence shown here is derived from an EMBL/GenBank/DDBJ whole genome shotgun (WGS) entry which is preliminary data.</text>
</comment>
<evidence type="ECO:0000313" key="1">
    <source>
        <dbReference type="EMBL" id="EKV58260.1"/>
    </source>
</evidence>
<dbReference type="GeneID" id="66486623"/>
<dbReference type="AlphaFoldDB" id="A0A2U4F9Z3"/>
<gene>
    <name evidence="1" type="ORF">A966_00710</name>
</gene>
<reference evidence="1 2" key="1">
    <citation type="submission" date="2012-07" db="EMBL/GenBank/DDBJ databases">
        <title>Genome sequence of Brachyspira sp. 30446, isolated from a pig with mucohaemorrhagic colitis.</title>
        <authorList>
            <person name="Rubin J.E."/>
            <person name="Fernando C."/>
            <person name="Harding J.C.S."/>
            <person name="Hill J.E."/>
        </authorList>
    </citation>
    <scope>NUCLEOTIDE SEQUENCE [LARGE SCALE GENOMIC DNA]</scope>
    <source>
        <strain evidence="1 2">30446</strain>
    </source>
</reference>
<dbReference type="STRING" id="1289135.A966_00710"/>
<dbReference type="EMBL" id="ALNZ01000006">
    <property type="protein sequence ID" value="EKV58260.1"/>
    <property type="molecule type" value="Genomic_DNA"/>
</dbReference>